<dbReference type="Gene3D" id="1.10.10.10">
    <property type="entry name" value="Winged helix-like DNA-binding domain superfamily/Winged helix DNA-binding domain"/>
    <property type="match status" value="1"/>
</dbReference>
<sequence>MKDPLLDLPGYSLRRAASAMMAEFAARIEPLGLRIADVSALLVIGANPGVTASQLGRALDIQRANMVPLLNRIEDAGLLTRRPLDGKSHSLHLTEAGEAKLAEARATIATFEDWLVNRVPPPHRDHLKPALDALWRD</sequence>
<dbReference type="GO" id="GO:0003700">
    <property type="term" value="F:DNA-binding transcription factor activity"/>
    <property type="evidence" value="ECO:0007669"/>
    <property type="project" value="InterPro"/>
</dbReference>
<dbReference type="PANTHER" id="PTHR33164:SF89">
    <property type="entry name" value="MARR FAMILY REGULATORY PROTEIN"/>
    <property type="match status" value="1"/>
</dbReference>
<dbReference type="SUPFAM" id="SSF46785">
    <property type="entry name" value="Winged helix' DNA-binding domain"/>
    <property type="match status" value="1"/>
</dbReference>
<name>A0A918VK91_9SPHN</name>
<evidence type="ECO:0000313" key="2">
    <source>
        <dbReference type="EMBL" id="GHA02860.1"/>
    </source>
</evidence>
<feature type="domain" description="HTH marR-type" evidence="1">
    <location>
        <begin position="6"/>
        <end position="136"/>
    </location>
</feature>
<dbReference type="PROSITE" id="PS50995">
    <property type="entry name" value="HTH_MARR_2"/>
    <property type="match status" value="1"/>
</dbReference>
<protein>
    <recommendedName>
        <fullName evidence="1">HTH marR-type domain-containing protein</fullName>
    </recommendedName>
</protein>
<dbReference type="GO" id="GO:0006950">
    <property type="term" value="P:response to stress"/>
    <property type="evidence" value="ECO:0007669"/>
    <property type="project" value="TreeGrafter"/>
</dbReference>
<comment type="caution">
    <text evidence="2">The sequence shown here is derived from an EMBL/GenBank/DDBJ whole genome shotgun (WGS) entry which is preliminary data.</text>
</comment>
<dbReference type="InterPro" id="IPR039422">
    <property type="entry name" value="MarR/SlyA-like"/>
</dbReference>
<evidence type="ECO:0000313" key="3">
    <source>
        <dbReference type="Proteomes" id="UP000634139"/>
    </source>
</evidence>
<organism evidence="2 3">
    <name type="scientific">Novosphingobium arvoryzae</name>
    <dbReference type="NCBI Taxonomy" id="1256514"/>
    <lineage>
        <taxon>Bacteria</taxon>
        <taxon>Pseudomonadati</taxon>
        <taxon>Pseudomonadota</taxon>
        <taxon>Alphaproteobacteria</taxon>
        <taxon>Sphingomonadales</taxon>
        <taxon>Sphingomonadaceae</taxon>
        <taxon>Novosphingobium</taxon>
    </lineage>
</organism>
<evidence type="ECO:0000259" key="1">
    <source>
        <dbReference type="PROSITE" id="PS50995"/>
    </source>
</evidence>
<reference evidence="2" key="1">
    <citation type="journal article" date="2014" name="Int. J. Syst. Evol. Microbiol.">
        <title>Complete genome sequence of Corynebacterium casei LMG S-19264T (=DSM 44701T), isolated from a smear-ripened cheese.</title>
        <authorList>
            <consortium name="US DOE Joint Genome Institute (JGI-PGF)"/>
            <person name="Walter F."/>
            <person name="Albersmeier A."/>
            <person name="Kalinowski J."/>
            <person name="Ruckert C."/>
        </authorList>
    </citation>
    <scope>NUCLEOTIDE SEQUENCE</scope>
    <source>
        <strain evidence="2">KCTC 32422</strain>
    </source>
</reference>
<dbReference type="SMART" id="SM00347">
    <property type="entry name" value="HTH_MARR"/>
    <property type="match status" value="1"/>
</dbReference>
<dbReference type="InterPro" id="IPR000835">
    <property type="entry name" value="HTH_MarR-typ"/>
</dbReference>
<dbReference type="InterPro" id="IPR036390">
    <property type="entry name" value="WH_DNA-bd_sf"/>
</dbReference>
<proteinExistence type="predicted"/>
<accession>A0A918VK91</accession>
<reference evidence="2" key="2">
    <citation type="submission" date="2020-09" db="EMBL/GenBank/DDBJ databases">
        <authorList>
            <person name="Sun Q."/>
            <person name="Kim S."/>
        </authorList>
    </citation>
    <scope>NUCLEOTIDE SEQUENCE</scope>
    <source>
        <strain evidence="2">KCTC 32422</strain>
    </source>
</reference>
<dbReference type="RefSeq" id="WP_189541999.1">
    <property type="nucleotide sequence ID" value="NZ_BMZD01000006.1"/>
</dbReference>
<dbReference type="AlphaFoldDB" id="A0A918VK91"/>
<dbReference type="EMBL" id="BMZD01000006">
    <property type="protein sequence ID" value="GHA02860.1"/>
    <property type="molecule type" value="Genomic_DNA"/>
</dbReference>
<gene>
    <name evidence="2" type="ORF">GCM10011617_24650</name>
</gene>
<dbReference type="Pfam" id="PF12802">
    <property type="entry name" value="MarR_2"/>
    <property type="match status" value="1"/>
</dbReference>
<keyword evidence="3" id="KW-1185">Reference proteome</keyword>
<dbReference type="PANTHER" id="PTHR33164">
    <property type="entry name" value="TRANSCRIPTIONAL REGULATOR, MARR FAMILY"/>
    <property type="match status" value="1"/>
</dbReference>
<dbReference type="Proteomes" id="UP000634139">
    <property type="component" value="Unassembled WGS sequence"/>
</dbReference>
<dbReference type="InterPro" id="IPR036388">
    <property type="entry name" value="WH-like_DNA-bd_sf"/>
</dbReference>